<sequence>MQWGYCYLSVAASVVPDGGSNLIIMNLGADSRAVLIDLVDLRSRPTIAGFLNPEDCKQEAYNQDTKLNTLIRSKRLSAYPSKQGSNETYSGGNGIRISAEPALLLDFRVQEVSKEINLAEFRESHLGSFLLLQFFDTLIQGLQEAGHAKHNLKSLVSM</sequence>
<evidence type="ECO:0000313" key="1">
    <source>
        <dbReference type="EMBL" id="DAD79963.1"/>
    </source>
</evidence>
<dbReference type="EMBL" id="BK014875">
    <property type="protein sequence ID" value="DAD79963.1"/>
    <property type="molecule type" value="Genomic_DNA"/>
</dbReference>
<accession>A0A8S5MDF7</accession>
<organism evidence="1">
    <name type="scientific">Siphoviridae sp. ctDyb2</name>
    <dbReference type="NCBI Taxonomy" id="2826201"/>
    <lineage>
        <taxon>Viruses</taxon>
        <taxon>Duplodnaviria</taxon>
        <taxon>Heunggongvirae</taxon>
        <taxon>Uroviricota</taxon>
        <taxon>Caudoviricetes</taxon>
    </lineage>
</organism>
<proteinExistence type="predicted"/>
<protein>
    <submittedName>
        <fullName evidence="1">Uncharacterized protein</fullName>
    </submittedName>
</protein>
<name>A0A8S5MDF7_9CAUD</name>
<reference evidence="1" key="1">
    <citation type="journal article" date="2021" name="Proc. Natl. Acad. Sci. U.S.A.">
        <title>A Catalog of Tens of Thousands of Viruses from Human Metagenomes Reveals Hidden Associations with Chronic Diseases.</title>
        <authorList>
            <person name="Tisza M.J."/>
            <person name="Buck C.B."/>
        </authorList>
    </citation>
    <scope>NUCLEOTIDE SEQUENCE</scope>
    <source>
        <strain evidence="1">CtDyb2</strain>
    </source>
</reference>